<evidence type="ECO:0008006" key="6">
    <source>
        <dbReference type="Google" id="ProtNLM"/>
    </source>
</evidence>
<organism evidence="4 5">
    <name type="scientific">Xanthomonas albilineans (strain GPE PC73 / CFBP 7063)</name>
    <dbReference type="NCBI Taxonomy" id="380358"/>
    <lineage>
        <taxon>Bacteria</taxon>
        <taxon>Pseudomonadati</taxon>
        <taxon>Pseudomonadota</taxon>
        <taxon>Gammaproteobacteria</taxon>
        <taxon>Lysobacterales</taxon>
        <taxon>Lysobacteraceae</taxon>
        <taxon>Xanthomonas</taxon>
    </lineage>
</organism>
<feature type="region of interest" description="Disordered" evidence="1">
    <location>
        <begin position="398"/>
        <end position="589"/>
    </location>
</feature>
<dbReference type="KEGG" id="xal:XALC_0685"/>
<feature type="region of interest" description="Disordered" evidence="1">
    <location>
        <begin position="674"/>
        <end position="696"/>
    </location>
</feature>
<protein>
    <recommendedName>
        <fullName evidence="6">DUF2235 domain-containing protein</fullName>
    </recommendedName>
</protein>
<dbReference type="Pfam" id="PF20410">
    <property type="entry name" value="X-Tfes_XVIPCD"/>
    <property type="match status" value="1"/>
</dbReference>
<evidence type="ECO:0000313" key="5">
    <source>
        <dbReference type="Proteomes" id="UP000001890"/>
    </source>
</evidence>
<dbReference type="AlphaFoldDB" id="D2UCE6"/>
<dbReference type="PANTHER" id="PTHR33840">
    <property type="match status" value="1"/>
</dbReference>
<dbReference type="RefSeq" id="WP_012915213.1">
    <property type="nucleotide sequence ID" value="NC_013722.1"/>
</dbReference>
<sequence>MGNEHTDAKTWPDDVETYPATAQDLATYAHSRHALAQFQAPLLVSQQSPHTRLFVACFDGTGNDKHKDPQHITNIGILSDQLDLAYSRGINNIRGHYVPGVGTQDDALPRIADGALGYSYGPRMEEMYLKFIRQVHDWRKKDPQAEISILSTGFSRGAVTAAMFTRMVHERGIQDPIGMKIDQGPHGEILKLTPTHPPLVPPGRTAQVVGLLDPVATGEMNFHDVRLPPSVVSGLQLSARDERRDLFPAKDILHPGHSHDGRFLNLVHPGAHSDIGGSYRLDGLSVRNGNLLIDYVNSLSDKPFLQPRAVSSAPEMNVIHRSEQHGSYYTTTMATTLGHRVHVHDLAGPAMTLAPFDAQSLDAELRAHFPLRPVAVSTEHTDPALPAFFRERPHASAAPPLPAYLQQGATPHAVGAPSTHTASTNADTSSSSSSADASTPSQAMDKHSRMQDDLVAQQHQQRIQQAQPLAQSFTQTHAPPSHDSAPAHEKPASVDMQEQARIAQLQQQEQQAQAAREQQQRLAQQHAQLHRQAVDAQQREHEQRHNQDTRSHPHEQRQAGEAMLYTPPTRPPRLDEHLQDFRQPDHPMHSRYTQFKNALEQSHTLPRNGDKLPYGPAQQERLAAGFTDALGIDPQYEHSIRGFKQHQGQLLAYDQPYSFTEKSHVLRIDPEQALAKSPEQHAASWKAREASHPESPSRVIAPITITAEDMRHPAHPRHAMFEQARNAIANANERWGRPAPDPEQLDRHAAHVVVEARKFGQTEVERVHLGMPQGYATQTPNYVVQSEGKIVARIFAPELAQAPDVAQASQQLQTVEQQNLAEQAMQAQRAAQMQGQGMVMKL</sequence>
<dbReference type="Pfam" id="PF09994">
    <property type="entry name" value="T6SS_Tle1-like_cat"/>
    <property type="match status" value="1"/>
</dbReference>
<dbReference type="PANTHER" id="PTHR33840:SF1">
    <property type="entry name" value="TLE1 PHOSPHOLIPASE DOMAIN-CONTAINING PROTEIN"/>
    <property type="match status" value="1"/>
</dbReference>
<dbReference type="InterPro" id="IPR046519">
    <property type="entry name" value="X-Tfes_XVIPCD"/>
</dbReference>
<feature type="compositionally biased region" description="Low complexity" evidence="1">
    <location>
        <begin position="497"/>
        <end position="531"/>
    </location>
</feature>
<dbReference type="eggNOG" id="COG2771">
    <property type="taxonomic scope" value="Bacteria"/>
</dbReference>
<evidence type="ECO:0000313" key="4">
    <source>
        <dbReference type="EMBL" id="CBA15203.1"/>
    </source>
</evidence>
<name>D2UCE6_XANAP</name>
<proteinExistence type="predicted"/>
<dbReference type="InterPro" id="IPR018712">
    <property type="entry name" value="Tle1-like_cat"/>
</dbReference>
<feature type="compositionally biased region" description="Low complexity" evidence="1">
    <location>
        <begin position="418"/>
        <end position="443"/>
    </location>
</feature>
<evidence type="ECO:0000256" key="1">
    <source>
        <dbReference type="SAM" id="MobiDB-lite"/>
    </source>
</evidence>
<dbReference type="Proteomes" id="UP000001890">
    <property type="component" value="Chromosome"/>
</dbReference>
<evidence type="ECO:0000259" key="3">
    <source>
        <dbReference type="Pfam" id="PF20410"/>
    </source>
</evidence>
<dbReference type="STRING" id="380358.XALC_0685"/>
<dbReference type="EMBL" id="FP565176">
    <property type="protein sequence ID" value="CBA15203.1"/>
    <property type="molecule type" value="Genomic_DNA"/>
</dbReference>
<accession>D2UCE6</accession>
<feature type="compositionally biased region" description="Low complexity" evidence="1">
    <location>
        <begin position="456"/>
        <end position="471"/>
    </location>
</feature>
<reference evidence="4 5" key="1">
    <citation type="journal article" date="2009" name="BMC Genomics">
        <title>The complete genome sequence of Xanthomonas albilineans provides new insights into the reductive genome evolution of the xylem-limited Xanthomonadaceae.</title>
        <authorList>
            <person name="Pieretti I."/>
            <person name="Royer M."/>
            <person name="Barbe V."/>
            <person name="Carrere S."/>
            <person name="Koebnik R."/>
            <person name="Cociancich S."/>
            <person name="Couloux A."/>
            <person name="Darrasse A."/>
            <person name="Gouzy J."/>
            <person name="Jacques M.A."/>
            <person name="Lauber E."/>
            <person name="Manceau C."/>
            <person name="Mangenot S."/>
            <person name="Poussier S."/>
            <person name="Segurens B."/>
            <person name="Szurek B."/>
            <person name="Verdier V."/>
            <person name="Arlat M."/>
            <person name="Rott P."/>
        </authorList>
    </citation>
    <scope>NUCLEOTIDE SEQUENCE [LARGE SCALE GENOMIC DNA]</scope>
    <source>
        <strain evidence="5">GPE PC73 / CFBP 7063</strain>
    </source>
</reference>
<feature type="compositionally biased region" description="Basic and acidic residues" evidence="1">
    <location>
        <begin position="537"/>
        <end position="558"/>
    </location>
</feature>
<evidence type="ECO:0000259" key="2">
    <source>
        <dbReference type="Pfam" id="PF09994"/>
    </source>
</evidence>
<gene>
    <name evidence="4" type="ordered locus">XALc_0685</name>
</gene>
<keyword evidence="5" id="KW-1185">Reference proteome</keyword>
<feature type="compositionally biased region" description="Basic and acidic residues" evidence="1">
    <location>
        <begin position="572"/>
        <end position="588"/>
    </location>
</feature>
<feature type="domain" description="T6SS Phospholipase effector Tle1-like catalytic" evidence="2">
    <location>
        <begin position="54"/>
        <end position="175"/>
    </location>
</feature>
<feature type="domain" description="X-Tfes XVIPCD" evidence="3">
    <location>
        <begin position="711"/>
        <end position="787"/>
    </location>
</feature>
<dbReference type="GeneID" id="57875997"/>